<protein>
    <submittedName>
        <fullName evidence="2">Uncharacterized protein</fullName>
    </submittedName>
</protein>
<evidence type="ECO:0000313" key="3">
    <source>
        <dbReference type="Proteomes" id="UP000070456"/>
    </source>
</evidence>
<gene>
    <name evidence="2" type="ORF">AN619_10150</name>
</gene>
<proteinExistence type="predicted"/>
<dbReference type="STRING" id="520762.AN619_10150"/>
<organism evidence="2 3">
    <name type="scientific">Thermotalea metallivorans</name>
    <dbReference type="NCBI Taxonomy" id="520762"/>
    <lineage>
        <taxon>Bacteria</taxon>
        <taxon>Bacillati</taxon>
        <taxon>Bacillota</taxon>
        <taxon>Clostridia</taxon>
        <taxon>Peptostreptococcales</taxon>
        <taxon>Thermotaleaceae</taxon>
        <taxon>Thermotalea</taxon>
    </lineage>
</organism>
<dbReference type="EMBL" id="LOEE01000027">
    <property type="protein sequence ID" value="KXG76484.1"/>
    <property type="molecule type" value="Genomic_DNA"/>
</dbReference>
<keyword evidence="1" id="KW-0812">Transmembrane</keyword>
<reference evidence="2 3" key="1">
    <citation type="submission" date="2015-12" db="EMBL/GenBank/DDBJ databases">
        <title>Draft genome sequence of the thermoanaerobe Thermotalea metallivorans, an isolate from the runoff channel of the Great Artesian Basin, Australia.</title>
        <authorList>
            <person name="Patel B.K."/>
        </authorList>
    </citation>
    <scope>NUCLEOTIDE SEQUENCE [LARGE SCALE GENOMIC DNA]</scope>
    <source>
        <strain evidence="2 3">B2-1</strain>
    </source>
</reference>
<name>A0A140L7F9_9FIRM</name>
<accession>A0A140L7F9</accession>
<evidence type="ECO:0000313" key="2">
    <source>
        <dbReference type="EMBL" id="KXG76484.1"/>
    </source>
</evidence>
<dbReference type="Proteomes" id="UP000070456">
    <property type="component" value="Unassembled WGS sequence"/>
</dbReference>
<keyword evidence="1" id="KW-1133">Transmembrane helix</keyword>
<feature type="transmembrane region" description="Helical" evidence="1">
    <location>
        <begin position="6"/>
        <end position="28"/>
    </location>
</feature>
<comment type="caution">
    <text evidence="2">The sequence shown here is derived from an EMBL/GenBank/DDBJ whole genome shotgun (WGS) entry which is preliminary data.</text>
</comment>
<dbReference type="AlphaFoldDB" id="A0A140L7F9"/>
<keyword evidence="3" id="KW-1185">Reference proteome</keyword>
<evidence type="ECO:0000256" key="1">
    <source>
        <dbReference type="SAM" id="Phobius"/>
    </source>
</evidence>
<keyword evidence="1" id="KW-0472">Membrane</keyword>
<sequence length="32" mass="3328">MTGAALGFLVVTWSIILGAIVVTMRPLLKAGK</sequence>